<comment type="caution">
    <text evidence="2">The sequence shown here is derived from an EMBL/GenBank/DDBJ whole genome shotgun (WGS) entry which is preliminary data.</text>
</comment>
<evidence type="ECO:0008006" key="4">
    <source>
        <dbReference type="Google" id="ProtNLM"/>
    </source>
</evidence>
<dbReference type="EMBL" id="BMXG01000009">
    <property type="protein sequence ID" value="GHC01279.1"/>
    <property type="molecule type" value="Genomic_DNA"/>
</dbReference>
<evidence type="ECO:0000313" key="2">
    <source>
        <dbReference type="EMBL" id="GHC01279.1"/>
    </source>
</evidence>
<reference evidence="2" key="1">
    <citation type="journal article" date="2014" name="Int. J. Syst. Evol. Microbiol.">
        <title>Complete genome sequence of Corynebacterium casei LMG S-19264T (=DSM 44701T), isolated from a smear-ripened cheese.</title>
        <authorList>
            <consortium name="US DOE Joint Genome Institute (JGI-PGF)"/>
            <person name="Walter F."/>
            <person name="Albersmeier A."/>
            <person name="Kalinowski J."/>
            <person name="Ruckert C."/>
        </authorList>
    </citation>
    <scope>NUCLEOTIDE SEQUENCE</scope>
    <source>
        <strain evidence="2">KCTC 12870</strain>
    </source>
</reference>
<feature type="region of interest" description="Disordered" evidence="1">
    <location>
        <begin position="1"/>
        <end position="25"/>
    </location>
</feature>
<accession>A0A8J3DH37</accession>
<dbReference type="AlphaFoldDB" id="A0A8J3DH37"/>
<reference evidence="2" key="2">
    <citation type="submission" date="2020-09" db="EMBL/GenBank/DDBJ databases">
        <authorList>
            <person name="Sun Q."/>
            <person name="Kim S."/>
        </authorList>
    </citation>
    <scope>NUCLEOTIDE SEQUENCE</scope>
    <source>
        <strain evidence="2">KCTC 12870</strain>
    </source>
</reference>
<keyword evidence="3" id="KW-1185">Reference proteome</keyword>
<dbReference type="Proteomes" id="UP000642829">
    <property type="component" value="Unassembled WGS sequence"/>
</dbReference>
<name>A0A8J3DH37_9BACT</name>
<evidence type="ECO:0000256" key="1">
    <source>
        <dbReference type="SAM" id="MobiDB-lite"/>
    </source>
</evidence>
<evidence type="ECO:0000313" key="3">
    <source>
        <dbReference type="Proteomes" id="UP000642829"/>
    </source>
</evidence>
<gene>
    <name evidence="2" type="ORF">GCM10007047_17160</name>
</gene>
<proteinExistence type="predicted"/>
<organism evidence="2 3">
    <name type="scientific">Cerasicoccus arenae</name>
    <dbReference type="NCBI Taxonomy" id="424488"/>
    <lineage>
        <taxon>Bacteria</taxon>
        <taxon>Pseudomonadati</taxon>
        <taxon>Verrucomicrobiota</taxon>
        <taxon>Opitutia</taxon>
        <taxon>Puniceicoccales</taxon>
        <taxon>Cerasicoccaceae</taxon>
        <taxon>Cerasicoccus</taxon>
    </lineage>
</organism>
<protein>
    <recommendedName>
        <fullName evidence="4">Outer membrane lipoprotein-sorting protein</fullName>
    </recommendedName>
</protein>
<sequence>MKSQWNGDVSQQIVDEPLGSSSVETKLTYNKPPTSLAQLLERYAAVQGGPEKIKEIQSLRLSGKLLQEGKEYEFSQVKRVPNRSRITIGSEEQTLSTYTNGSEVWRIYQDYPAVFRVSGDEAETAKRSAIILSPLWTERDRKDVLTLLPDEPLDGVMHHRVELAYPGETPTIFWINPETYLESQTVTQRSTGEEVVTKFSDNRKVSWLMIPYVVEVFVDGKKNTEITLDKADLNIGLFDSYFDPPEMTEEWPPKRRR</sequence>